<name>A0A971M399_9BACT</name>
<accession>A0A971M399</accession>
<dbReference type="EMBL" id="JAAYEE010000094">
    <property type="protein sequence ID" value="NLW34904.1"/>
    <property type="molecule type" value="Genomic_DNA"/>
</dbReference>
<dbReference type="Pfam" id="PF20129">
    <property type="entry name" value="DUF6519"/>
    <property type="match status" value="1"/>
</dbReference>
<reference evidence="1" key="1">
    <citation type="journal article" date="2020" name="Biotechnol. Biofuels">
        <title>New insights from the biogas microbiome by comprehensive genome-resolved metagenomics of nearly 1600 species originating from multiple anaerobic digesters.</title>
        <authorList>
            <person name="Campanaro S."/>
            <person name="Treu L."/>
            <person name="Rodriguez-R L.M."/>
            <person name="Kovalovszki A."/>
            <person name="Ziels R.M."/>
            <person name="Maus I."/>
            <person name="Zhu X."/>
            <person name="Kougias P.G."/>
            <person name="Basile A."/>
            <person name="Luo G."/>
            <person name="Schluter A."/>
            <person name="Konstantinidis K.T."/>
            <person name="Angelidaki I."/>
        </authorList>
    </citation>
    <scope>NUCLEOTIDE SEQUENCE</scope>
    <source>
        <strain evidence="1">AS06rmzACSIP_7</strain>
    </source>
</reference>
<evidence type="ECO:0000313" key="1">
    <source>
        <dbReference type="EMBL" id="NLW34904.1"/>
    </source>
</evidence>
<dbReference type="AlphaFoldDB" id="A0A971M399"/>
<sequence>MGNFSRDTFDKLKNYVGVRLQQGVPLVDADWNELEDIRKYELESFIKRFIGNGVPKGNDGFNIMPIPSVNNDFIIRGGNGTLEGAGCCLVEGREVVLPANIQYTQQVLFTNPEKATEWNEGKADDEKISALPPLTVPPGPRTDLVYLDVWEREVDAQEDANLVNVLIGVQTCVRLKREWVVRVLENYTGIAPVQPSGHVSYPLALLMRNGQQLTIQDVRRTGLTLAAFDDEIADARGMKANLGNRLDESLTAGGQLRQKIVGRPQFTAELENSYHTIESHLSNTANPHHVTAAQAGALALSAYELDNRQLIQVAFSPSDANGAERTINVGFQPRFVWSVGNCNALLSGAWFGANTYGFADLRAPTIQECTGTIIYRYSTNPFWRQQGYTTQALYAARFQDESASPRRRGTLHVGISAVSATGITVKFTRDEPSGTGAGTDRGIENFGITLRLLVLG</sequence>
<comment type="caution">
    <text evidence="1">The sequence shown here is derived from an EMBL/GenBank/DDBJ whole genome shotgun (WGS) entry which is preliminary data.</text>
</comment>
<proteinExistence type="predicted"/>
<organism evidence="1 2">
    <name type="scientific">Syntrophorhabdus aromaticivorans</name>
    <dbReference type="NCBI Taxonomy" id="328301"/>
    <lineage>
        <taxon>Bacteria</taxon>
        <taxon>Pseudomonadati</taxon>
        <taxon>Thermodesulfobacteriota</taxon>
        <taxon>Syntrophorhabdia</taxon>
        <taxon>Syntrophorhabdales</taxon>
        <taxon>Syntrophorhabdaceae</taxon>
        <taxon>Syntrophorhabdus</taxon>
    </lineage>
</organism>
<gene>
    <name evidence="1" type="ORF">GXY80_05395</name>
</gene>
<reference evidence="1" key="2">
    <citation type="submission" date="2020-01" db="EMBL/GenBank/DDBJ databases">
        <authorList>
            <person name="Campanaro S."/>
        </authorList>
    </citation>
    <scope>NUCLEOTIDE SEQUENCE</scope>
    <source>
        <strain evidence="1">AS06rmzACSIP_7</strain>
    </source>
</reference>
<dbReference type="InterPro" id="IPR045392">
    <property type="entry name" value="DUF6519"/>
</dbReference>
<evidence type="ECO:0000313" key="2">
    <source>
        <dbReference type="Proteomes" id="UP000777265"/>
    </source>
</evidence>
<dbReference type="Proteomes" id="UP000777265">
    <property type="component" value="Unassembled WGS sequence"/>
</dbReference>
<protein>
    <submittedName>
        <fullName evidence="1">Uncharacterized protein</fullName>
    </submittedName>
</protein>